<dbReference type="PANTHER" id="PTHR43741:SF4">
    <property type="entry name" value="FMN-DEPENDENT NADH:QUINONE OXIDOREDUCTASE"/>
    <property type="match status" value="1"/>
</dbReference>
<dbReference type="InterPro" id="IPR003680">
    <property type="entry name" value="Flavodoxin_fold"/>
</dbReference>
<feature type="domain" description="Flavodoxin-like fold" evidence="1">
    <location>
        <begin position="1"/>
        <end position="179"/>
    </location>
</feature>
<dbReference type="Pfam" id="PF02525">
    <property type="entry name" value="Flavodoxin_2"/>
    <property type="match status" value="1"/>
</dbReference>
<reference evidence="3" key="1">
    <citation type="submission" date="2016-10" db="EMBL/GenBank/DDBJ databases">
        <authorList>
            <person name="Varghese N."/>
            <person name="Submissions S."/>
        </authorList>
    </citation>
    <scope>NUCLEOTIDE SEQUENCE [LARGE SCALE GENOMIC DNA]</scope>
    <source>
        <strain evidence="3">NRRL B-59562</strain>
    </source>
</reference>
<keyword evidence="3" id="KW-1185">Reference proteome</keyword>
<sequence>MKLMHVDCSARRETSNSQALAKYFVDLLRGRLDGLQVDYLDLTLPAQPYARAVHSPAAALDATLADADALGRRLLDADAVLFAVPMCHGSMPSNFKALIGALVRAGMTGVADEQGNPLGRLVRQKILLLTTRGADPGPGDAHREVLTRTLRAAGVASPQFVDAQLRPFSDPAARAAGLARARWQLERIAAQWAAKFPHEEGLSA</sequence>
<dbReference type="Proteomes" id="UP000243778">
    <property type="component" value="Unassembled WGS sequence"/>
</dbReference>
<dbReference type="STRING" id="1007099.SAMN05216287_0230"/>
<dbReference type="OrthoDB" id="9787136at2"/>
<evidence type="ECO:0000313" key="2">
    <source>
        <dbReference type="EMBL" id="SDW14117.1"/>
    </source>
</evidence>
<dbReference type="InterPro" id="IPR050104">
    <property type="entry name" value="FMN-dep_NADH:Q_OxRdtase_AzoR1"/>
</dbReference>
<evidence type="ECO:0000313" key="3">
    <source>
        <dbReference type="Proteomes" id="UP000243778"/>
    </source>
</evidence>
<dbReference type="GO" id="GO:0016655">
    <property type="term" value="F:oxidoreductase activity, acting on NAD(P)H, quinone or similar compound as acceptor"/>
    <property type="evidence" value="ECO:0007669"/>
    <property type="project" value="UniProtKB-ARBA"/>
</dbReference>
<gene>
    <name evidence="2" type="ORF">SAMN05216287_0230</name>
</gene>
<proteinExistence type="predicted"/>
<dbReference type="EMBL" id="FNNU01000001">
    <property type="protein sequence ID" value="SDW14117.1"/>
    <property type="molecule type" value="Genomic_DNA"/>
</dbReference>
<dbReference type="AlphaFoldDB" id="A0A1H2R403"/>
<accession>A0A1H2R403</accession>
<organism evidence="2 3">
    <name type="scientific">Pseudomonas kuykendallii</name>
    <dbReference type="NCBI Taxonomy" id="1007099"/>
    <lineage>
        <taxon>Bacteria</taxon>
        <taxon>Pseudomonadati</taxon>
        <taxon>Pseudomonadota</taxon>
        <taxon>Gammaproteobacteria</taxon>
        <taxon>Pseudomonadales</taxon>
        <taxon>Pseudomonadaceae</taxon>
        <taxon>Pseudomonas</taxon>
    </lineage>
</organism>
<name>A0A1H2R403_9PSED</name>
<protein>
    <submittedName>
        <fullName evidence="2">FMN-dependent NADH-azoreductase</fullName>
    </submittedName>
</protein>
<dbReference type="PANTHER" id="PTHR43741">
    <property type="entry name" value="FMN-DEPENDENT NADH-AZOREDUCTASE 1"/>
    <property type="match status" value="1"/>
</dbReference>
<evidence type="ECO:0000259" key="1">
    <source>
        <dbReference type="Pfam" id="PF02525"/>
    </source>
</evidence>
<dbReference type="Gene3D" id="3.40.50.360">
    <property type="match status" value="1"/>
</dbReference>
<dbReference type="SUPFAM" id="SSF52218">
    <property type="entry name" value="Flavoproteins"/>
    <property type="match status" value="1"/>
</dbReference>
<dbReference type="InterPro" id="IPR029039">
    <property type="entry name" value="Flavoprotein-like_sf"/>
</dbReference>